<feature type="compositionally biased region" description="Basic and acidic residues" evidence="1">
    <location>
        <begin position="513"/>
        <end position="537"/>
    </location>
</feature>
<dbReference type="Proteomes" id="UP001055172">
    <property type="component" value="Unassembled WGS sequence"/>
</dbReference>
<feature type="compositionally biased region" description="Polar residues" evidence="1">
    <location>
        <begin position="2645"/>
        <end position="2654"/>
    </location>
</feature>
<feature type="compositionally biased region" description="Polar residues" evidence="1">
    <location>
        <begin position="2311"/>
        <end position="2343"/>
    </location>
</feature>
<feature type="compositionally biased region" description="Acidic residues" evidence="1">
    <location>
        <begin position="653"/>
        <end position="663"/>
    </location>
</feature>
<feature type="compositionally biased region" description="Basic and acidic residues" evidence="1">
    <location>
        <begin position="2744"/>
        <end position="2753"/>
    </location>
</feature>
<evidence type="ECO:0000256" key="1">
    <source>
        <dbReference type="SAM" id="MobiDB-lite"/>
    </source>
</evidence>
<feature type="compositionally biased region" description="Pro residues" evidence="1">
    <location>
        <begin position="2165"/>
        <end position="2174"/>
    </location>
</feature>
<feature type="region of interest" description="Disordered" evidence="1">
    <location>
        <begin position="71"/>
        <end position="118"/>
    </location>
</feature>
<feature type="compositionally biased region" description="Basic and acidic residues" evidence="1">
    <location>
        <begin position="310"/>
        <end position="320"/>
    </location>
</feature>
<feature type="compositionally biased region" description="Basic and acidic residues" evidence="1">
    <location>
        <begin position="1143"/>
        <end position="1159"/>
    </location>
</feature>
<feature type="compositionally biased region" description="Basic and acidic residues" evidence="1">
    <location>
        <begin position="339"/>
        <end position="348"/>
    </location>
</feature>
<feature type="region of interest" description="Disordered" evidence="1">
    <location>
        <begin position="1516"/>
        <end position="1565"/>
    </location>
</feature>
<feature type="compositionally biased region" description="Pro residues" evidence="1">
    <location>
        <begin position="2010"/>
        <end position="2019"/>
    </location>
</feature>
<feature type="compositionally biased region" description="Polar residues" evidence="1">
    <location>
        <begin position="1633"/>
        <end position="1680"/>
    </location>
</feature>
<feature type="compositionally biased region" description="Basic and acidic residues" evidence="1">
    <location>
        <begin position="2586"/>
        <end position="2595"/>
    </location>
</feature>
<feature type="compositionally biased region" description="Polar residues" evidence="1">
    <location>
        <begin position="2536"/>
        <end position="2545"/>
    </location>
</feature>
<feature type="compositionally biased region" description="Basic and acidic residues" evidence="1">
    <location>
        <begin position="203"/>
        <end position="223"/>
    </location>
</feature>
<name>A0AA37LN27_9PEZI</name>
<feature type="compositionally biased region" description="Low complexity" evidence="1">
    <location>
        <begin position="2552"/>
        <end position="2567"/>
    </location>
</feature>
<feature type="compositionally biased region" description="Low complexity" evidence="1">
    <location>
        <begin position="478"/>
        <end position="507"/>
    </location>
</feature>
<feature type="compositionally biased region" description="Low complexity" evidence="1">
    <location>
        <begin position="225"/>
        <end position="235"/>
    </location>
</feature>
<feature type="compositionally biased region" description="Polar residues" evidence="1">
    <location>
        <begin position="1101"/>
        <end position="1113"/>
    </location>
</feature>
<feature type="region of interest" description="Disordered" evidence="1">
    <location>
        <begin position="1447"/>
        <end position="1500"/>
    </location>
</feature>
<feature type="compositionally biased region" description="Polar residues" evidence="1">
    <location>
        <begin position="2240"/>
        <end position="2262"/>
    </location>
</feature>
<feature type="region of interest" description="Disordered" evidence="1">
    <location>
        <begin position="1366"/>
        <end position="1433"/>
    </location>
</feature>
<feature type="compositionally biased region" description="Polar residues" evidence="1">
    <location>
        <begin position="322"/>
        <end position="336"/>
    </location>
</feature>
<feature type="compositionally biased region" description="Polar residues" evidence="1">
    <location>
        <begin position="1478"/>
        <end position="1487"/>
    </location>
</feature>
<feature type="compositionally biased region" description="Acidic residues" evidence="1">
    <location>
        <begin position="601"/>
        <end position="612"/>
    </location>
</feature>
<feature type="compositionally biased region" description="Polar residues" evidence="1">
    <location>
        <begin position="2366"/>
        <end position="2377"/>
    </location>
</feature>
<reference evidence="2 3" key="1">
    <citation type="submission" date="2021-07" db="EMBL/GenBank/DDBJ databases">
        <title>Genome data of Colletotrichum spaethianum.</title>
        <authorList>
            <person name="Utami Y.D."/>
            <person name="Hiruma K."/>
        </authorList>
    </citation>
    <scope>NUCLEOTIDE SEQUENCE [LARGE SCALE GENOMIC DNA]</scope>
    <source>
        <strain evidence="2 3">MAFF 242679</strain>
    </source>
</reference>
<gene>
    <name evidence="2" type="ORF">ColLi_01537</name>
</gene>
<feature type="compositionally biased region" description="Acidic residues" evidence="1">
    <location>
        <begin position="1082"/>
        <end position="1091"/>
    </location>
</feature>
<feature type="compositionally biased region" description="Polar residues" evidence="1">
    <location>
        <begin position="2047"/>
        <end position="2063"/>
    </location>
</feature>
<feature type="compositionally biased region" description="Low complexity" evidence="1">
    <location>
        <begin position="730"/>
        <end position="745"/>
    </location>
</feature>
<protein>
    <submittedName>
        <fullName evidence="2">Uncharacterized protein</fullName>
    </submittedName>
</protein>
<feature type="compositionally biased region" description="Basic and acidic residues" evidence="1">
    <location>
        <begin position="1248"/>
        <end position="1266"/>
    </location>
</feature>
<feature type="compositionally biased region" description="Basic and acidic residues" evidence="1">
    <location>
        <begin position="983"/>
        <end position="997"/>
    </location>
</feature>
<feature type="compositionally biased region" description="Polar residues" evidence="1">
    <location>
        <begin position="2726"/>
        <end position="2740"/>
    </location>
</feature>
<feature type="compositionally biased region" description="Polar residues" evidence="1">
    <location>
        <begin position="1688"/>
        <end position="1701"/>
    </location>
</feature>
<sequence>MDVATLVAQMNEALASIHATIEGLSTSAAESDTKLDELEQKRDMTLAELKAAYEKEQEELAAARQKELEEIAEQRRREDEEREARRRREDEELAARKAKEDDEKQGTFDTTTRNVEDEMDDLMDNVEEETAKKIAEGEAKLAELEEKRRELNRLIEEQMKAAVPPIPTRKRARTVRKSGAVPSAEPSPLPPAESLAEAAAGDKSVKEEASKPTEEPVAEKESAAEESAAEVPAAEKALEDDVAAPTENGAEPEEEAEGSAPEPPAEPAERAVTGEDDTPHPSDEAQAKVSAEEEKGFEGDDSQPQPEEPVAEKSVEKGISTEEVQPSEETLPTETAASEIKESVKDEASPEEPAVEAEAARPEDASEPECHSEPAPAEDLKEEIASEELANSAAVAIAEDCQEDDLAELEDTPAEAQSAVVPEKKDEAMVPEETPESTLAEEPAAEGPSTEGPAAQEETIVAEDASVPQESHAVGDSAAAEPPAVEAQEADAPATETTSAEEAPAADVTTVDNPKDTTAEDAHAEDAHPVEEGHQVEDTPASEDGTLGEAIEVDASAEEHANAPEPPEYSEEQQEKPTTPDATPAEEQTENPLHESSLAKEDDDTLNAEEEQAAGKGTDETTEENSVPELSMKAVIDKPASEEAHAVDSAEQVAEEVQAETSEVDEHAEADFNEAYVHSKADSSAVGEAPDQGDTVLLEEAVASKDAPAAEALDEATSAEDTKNQENTVTPEATSAESEESTNAPVEENDFALKETTKESDTTITEDAAPAQEDPREGDEATVRSQTSENVPAQGAASASEEIAEEIDVLEHEEAQAQAQENTPLQDSAQTDSPKEPETPTENAVPVHDGTSQDDIAAPSTQAPEDILVQDENSASEEPATEECSPGQEKDQAVHDSQAQEEPFSAEEAMHEKAAAAEDALTEENSAGADDSADDEAPAQVVTPDEKAKETAAESLSEVQAGTESGKEAAVPELADDGAGESELAKAEDTLVERDQNDTEAPLTEDRPETQSEDVAQSSAAEVGEIPEQKDLSEGAAQDDANDEGSMRAIVSEENQSDVGLTEDQITDAPVMETRQPKDGDQFEDSQDAELSESKNDLEQESSLTSNDLQAQPASHEAQAEISELSPTAREEEAHLSTNTSKDLQDGGSEHKDTPHPPEEQFVGDIPDAAEDNSATGPSNAATDAPANLTLTEGIEADEEAQSFETEGQADNLNLEGDHDVEEEASAASTKEKQTNNFNDSGFIGRQLEFERGRMPSSEGHDEPHELQNISNSAESFLEETRASKEAEQMEEKVAETSTEHSEHNETKRSLTHDSPGEELEETTDDHEEVIEAIAAYEETAKAVGDGEFQAQEAGMSTDEEDALDMGHINDSHKHDGQGASINHSQISDVDVGFDLAQHNSRNAEAEVLDPSGEDDRLDSSFDGADHSREPEVPVIIEHTDPAAFRAGDAPNAAAKPNEYFHPESASRDFSADPDATLDSSYMTETPSMAADESYEQEQQPGTFLLSASALGRSENGYIATGQTNLDEEEENNSSPLQSVSEDSDIDEPSEPSYNPFAGGNAASYEQPIYQSSNIPYNPFALQTVIEEDPPRETYNPFARKTEDDAPGVPYNPFARNTTSAADNFLRSASALGHSQPSSPEQSFARSTSAQGRRDSVGSNNPFARSMTPADQSVLPTASTLGRHDVAHSSNNPFARSTSAQGHYEPDDTDTDDEEALAAAESTYKNLFPVRHSSPIANDDLASAAQSIERRQPTPQVPESMYNNPFAARSSTVGGDVAEPRFHQSFSSPAVGSDFSVANIDGSVNSSDQHFPQESSPISARHSAPITLDSIQERYNSELEDMDSDSEEPESLSTSQQLPAAQHRAIPLMPSIAERSFQGFDDSDGEENWESRDPQAGHIDNMLISSEYRPSPSALPPRVPSSLGLNSQELEDSEDDGDIFRANPAQPALPNTLSSSQYSATPPPPPPRIHSSQEHYSQQPEGPSEGEQSEWDQAFTPVQPSILATSQPGIPLPRPPSPLAPSSHSQTQFHVNDSDEENEGVLPSGIAQPNISSMFSTSGNRATPSSPPLPRAPSPQGLYHQEHQDSSEDEAPYSQNSARPGQFPFSSSSQSRATAPPPPPPRASSSQRRYRQNLEDSDEEEDVWDSKATRPGQIPTLSTSQYRATPPPPPPPRQPTALDRYRQELEDSDSEENEEAWEANGYGQATNVMGVSNLMGSNQMGVDPTESASPLGINPMMASSLPSSTSPQRTANQMAQTSMTESLSRESALATSSQALQSHQRGEDGEESDDSWENIGQRGEEDAISPADRTVTASTPQLRVDSYEQQWPNTSNDQISTASTYPQPSGPGDFTDTESQEYASPLPSAGFSTSSQYTQGAMESPRHPEPTSMAHTYDQSHDRGVASPSYDRGASFRQESSLAEELSRDDDSDSDVSEYNHTQAPAFLTQIGTAQQPHEPSGPVLNQVIDSFHSDEDDGPKTAVISSEEHPTQYASSRFGATSWRDELRSPTLFGATRHSRSGSLREELQKSLHQDAESIHSSPLQSAYQPEAHVQDQYEQQQSQVYGQEVFDQQPQLYEQDPYAQQHPEQPRYGRQHFETQPYGLAGDVREQSHAQSAQPTAPQPRVQVSEVQAEEEENEQITPHLAPQQSEQQSDISPLALRQESPATPSSRGTPSRGLAFSRHNPDRPQTPPTQSSTEEDIDPELIIPRDVTNVPWHARNDSVPHSMRSQSTIDSMASSPVHSALHADKHEPVIRDSWPVSVHNLTRPRNDSTLTDRDDYDPFKYEGGAKPMRGPSGSVGSSSDSPPRIASNNSPGSLISRMRGIFENAQVKQEPASPVRSRPVSGVFHPVRRTKTGGEDDGPGYERKAGFLNEAEDEVDEQSALLRSSAGGLEAN</sequence>
<feature type="compositionally biased region" description="Low complexity" evidence="1">
    <location>
        <begin position="2267"/>
        <end position="2278"/>
    </location>
</feature>
<feature type="compositionally biased region" description="Basic and acidic residues" evidence="1">
    <location>
        <begin position="1368"/>
        <end position="1377"/>
    </location>
</feature>
<feature type="compositionally biased region" description="Basic and acidic residues" evidence="1">
    <location>
        <begin position="635"/>
        <end position="648"/>
    </location>
</feature>
<feature type="compositionally biased region" description="Acidic residues" evidence="1">
    <location>
        <begin position="2186"/>
        <end position="2197"/>
    </location>
</feature>
<feature type="compositionally biased region" description="Polar residues" evidence="1">
    <location>
        <begin position="822"/>
        <end position="832"/>
    </location>
</feature>
<evidence type="ECO:0000313" key="3">
    <source>
        <dbReference type="Proteomes" id="UP001055172"/>
    </source>
</evidence>
<feature type="compositionally biased region" description="Polar residues" evidence="1">
    <location>
        <begin position="1996"/>
        <end position="2005"/>
    </location>
</feature>
<feature type="compositionally biased region" description="Basic and acidic residues" evidence="1">
    <location>
        <begin position="1279"/>
        <end position="1316"/>
    </location>
</feature>
<feature type="compositionally biased region" description="Basic and acidic residues" evidence="1">
    <location>
        <begin position="358"/>
        <end position="384"/>
    </location>
</feature>
<evidence type="ECO:0000313" key="2">
    <source>
        <dbReference type="EMBL" id="GJC78699.1"/>
    </source>
</evidence>
<feature type="compositionally biased region" description="Polar residues" evidence="1">
    <location>
        <begin position="1203"/>
        <end position="1212"/>
    </location>
</feature>
<feature type="compositionally biased region" description="Polar residues" evidence="1">
    <location>
        <begin position="1802"/>
        <end position="1818"/>
    </location>
</feature>
<feature type="compositionally biased region" description="Acidic residues" evidence="1">
    <location>
        <begin position="400"/>
        <end position="413"/>
    </location>
</feature>
<feature type="region of interest" description="Disordered" evidence="1">
    <location>
        <begin position="1745"/>
        <end position="1773"/>
    </location>
</feature>
<proteinExistence type="predicted"/>
<accession>A0AA37LN27</accession>
<feature type="compositionally biased region" description="Acidic residues" evidence="1">
    <location>
        <begin position="2423"/>
        <end position="2432"/>
    </location>
</feature>
<organism evidence="2 3">
    <name type="scientific">Colletotrichum liriopes</name>
    <dbReference type="NCBI Taxonomy" id="708192"/>
    <lineage>
        <taxon>Eukaryota</taxon>
        <taxon>Fungi</taxon>
        <taxon>Dikarya</taxon>
        <taxon>Ascomycota</taxon>
        <taxon>Pezizomycotina</taxon>
        <taxon>Sordariomycetes</taxon>
        <taxon>Hypocreomycetidae</taxon>
        <taxon>Glomerellales</taxon>
        <taxon>Glomerellaceae</taxon>
        <taxon>Colletotrichum</taxon>
        <taxon>Colletotrichum spaethianum species complex</taxon>
    </lineage>
</organism>
<feature type="compositionally biased region" description="Basic and acidic residues" evidence="1">
    <location>
        <begin position="2520"/>
        <end position="2535"/>
    </location>
</feature>
<comment type="caution">
    <text evidence="2">The sequence shown here is derived from an EMBL/GenBank/DDBJ whole genome shotgun (WGS) entry which is preliminary data.</text>
</comment>
<feature type="compositionally biased region" description="Basic and acidic residues" evidence="1">
    <location>
        <begin position="71"/>
        <end position="106"/>
    </location>
</feature>
<dbReference type="EMBL" id="BPPX01000003">
    <property type="protein sequence ID" value="GJC78699.1"/>
    <property type="molecule type" value="Genomic_DNA"/>
</dbReference>
<feature type="compositionally biased region" description="Polar residues" evidence="1">
    <location>
        <begin position="1173"/>
        <end position="1182"/>
    </location>
</feature>
<feature type="region of interest" description="Disordered" evidence="1">
    <location>
        <begin position="1801"/>
        <end position="2895"/>
    </location>
</feature>
<feature type="compositionally biased region" description="Acidic residues" evidence="1">
    <location>
        <begin position="1838"/>
        <end position="1850"/>
    </location>
</feature>
<feature type="compositionally biased region" description="Polar residues" evidence="1">
    <location>
        <begin position="2663"/>
        <end position="2672"/>
    </location>
</feature>
<feature type="compositionally biased region" description="Basic and acidic residues" evidence="1">
    <location>
        <begin position="1414"/>
        <end position="1432"/>
    </location>
</feature>
<keyword evidence="3" id="KW-1185">Reference proteome</keyword>
<feature type="region of interest" description="Disordered" evidence="1">
    <location>
        <begin position="1587"/>
        <end position="1714"/>
    </location>
</feature>
<feature type="compositionally biased region" description="Low complexity" evidence="1">
    <location>
        <begin position="2099"/>
        <end position="2114"/>
    </location>
</feature>
<feature type="compositionally biased region" description="Acidic residues" evidence="1">
    <location>
        <begin position="1317"/>
        <end position="1326"/>
    </location>
</feature>
<feature type="compositionally biased region" description="Basic and acidic residues" evidence="1">
    <location>
        <begin position="773"/>
        <end position="782"/>
    </location>
</feature>
<feature type="compositionally biased region" description="Low complexity" evidence="1">
    <location>
        <begin position="2793"/>
        <end position="2806"/>
    </location>
</feature>
<feature type="compositionally biased region" description="Basic and acidic residues" evidence="1">
    <location>
        <begin position="1459"/>
        <end position="1471"/>
    </location>
</feature>
<feature type="region of interest" description="Disordered" evidence="1">
    <location>
        <begin position="162"/>
        <end position="1326"/>
    </location>
</feature>
<feature type="compositionally biased region" description="Low complexity" evidence="1">
    <location>
        <begin position="917"/>
        <end position="930"/>
    </location>
</feature>
<feature type="compositionally biased region" description="Polar residues" evidence="1">
    <location>
        <begin position="2203"/>
        <end position="2220"/>
    </location>
</feature>
<feature type="compositionally biased region" description="Basic and acidic residues" evidence="1">
    <location>
        <begin position="751"/>
        <end position="761"/>
    </location>
</feature>
<feature type="compositionally biased region" description="Basic and acidic residues" evidence="1">
    <location>
        <begin position="2767"/>
        <end position="2783"/>
    </location>
</feature>
<feature type="compositionally biased region" description="Basic and acidic residues" evidence="1">
    <location>
        <begin position="267"/>
        <end position="298"/>
    </location>
</feature>